<evidence type="ECO:0000256" key="4">
    <source>
        <dbReference type="ARBA" id="ARBA00022618"/>
    </source>
</evidence>
<keyword evidence="8 10" id="KW-0233">DNA recombination</keyword>
<dbReference type="GO" id="GO:0009037">
    <property type="term" value="F:tyrosine-based site-specific recombinase activity"/>
    <property type="evidence" value="ECO:0007669"/>
    <property type="project" value="UniProtKB-UniRule"/>
</dbReference>
<reference evidence="13 14" key="1">
    <citation type="submission" date="2020-08" db="EMBL/GenBank/DDBJ databases">
        <title>Genomic Encyclopedia of Type Strains, Phase IV (KMG-IV): sequencing the most valuable type-strain genomes for metagenomic binning, comparative biology and taxonomic classification.</title>
        <authorList>
            <person name="Goeker M."/>
        </authorList>
    </citation>
    <scope>NUCLEOTIDE SEQUENCE [LARGE SCALE GENOMIC DNA]</scope>
    <source>
        <strain evidence="13 14">DSM 106146</strain>
    </source>
</reference>
<organism evidence="13 14">
    <name type="scientific">Catenibacillus scindens</name>
    <dbReference type="NCBI Taxonomy" id="673271"/>
    <lineage>
        <taxon>Bacteria</taxon>
        <taxon>Bacillati</taxon>
        <taxon>Bacillota</taxon>
        <taxon>Clostridia</taxon>
        <taxon>Lachnospirales</taxon>
        <taxon>Lachnospiraceae</taxon>
        <taxon>Catenibacillus</taxon>
    </lineage>
</organism>
<dbReference type="CDD" id="cd00798">
    <property type="entry name" value="INT_XerDC_C"/>
    <property type="match status" value="1"/>
</dbReference>
<dbReference type="PROSITE" id="PS51900">
    <property type="entry name" value="CB"/>
    <property type="match status" value="1"/>
</dbReference>
<sequence length="294" mass="33504">METYIEGFIKYLTDIKKSSKNTILSYERDLRKFFSYLESVHIQSIEKVNHTNLNSYVLYMEKENFAPSTVSRNIATLKAYFNFLFKQNRISQDPAQLLKAPKIEKKIPGILTVDQVTLLLSQPSGSSNKEIRDKAMLELLYATGIRVSELISLTVDDLNLTSGYIRVHEGGRERIIPFGTAARQALKNYLDNAREGMIASEDEKSLFTNCNGQPMSRQGFWKVLKQYAKRAGIEEDITPHTLRHSFAAHLVENGADLHAVQEMLGHSDVSTTQMYAKFSNYRIKEVYAKAHPRA</sequence>
<dbReference type="InterPro" id="IPR002104">
    <property type="entry name" value="Integrase_catalytic"/>
</dbReference>
<comment type="function">
    <text evidence="10">Site-specific tyrosine recombinase, which acts by catalyzing the cutting and rejoining of the recombining DNA molecules. The XerC-XerD complex is essential to convert dimers of the bacterial chromosome into monomers to permit their segregation at cell division. It also contributes to the segregational stability of plasmids.</text>
</comment>
<evidence type="ECO:0000256" key="10">
    <source>
        <dbReference type="HAMAP-Rule" id="MF_01808"/>
    </source>
</evidence>
<dbReference type="Gene3D" id="1.10.150.130">
    <property type="match status" value="1"/>
</dbReference>
<feature type="active site" evidence="10">
    <location>
        <position position="266"/>
    </location>
</feature>
<dbReference type="HAMAP" id="MF_01808">
    <property type="entry name" value="Recomb_XerC_XerD"/>
    <property type="match status" value="1"/>
</dbReference>
<evidence type="ECO:0000256" key="2">
    <source>
        <dbReference type="ARBA" id="ARBA00010450"/>
    </source>
</evidence>
<dbReference type="AlphaFoldDB" id="A0A7W8HAY9"/>
<gene>
    <name evidence="10" type="primary">xerC</name>
    <name evidence="13" type="ORF">HNP82_002295</name>
</gene>
<comment type="subunit">
    <text evidence="10">Forms a cyclic heterotetrameric complex composed of two molecules of XerC and two molecules of XerD.</text>
</comment>
<keyword evidence="14" id="KW-1185">Reference proteome</keyword>
<feature type="active site" evidence="10">
    <location>
        <position position="146"/>
    </location>
</feature>
<feature type="active site" description="O-(3'-phospho-DNA)-tyrosine intermediate" evidence="10">
    <location>
        <position position="275"/>
    </location>
</feature>
<accession>A0A7W8HAY9</accession>
<dbReference type="InterPro" id="IPR050090">
    <property type="entry name" value="Tyrosine_recombinase_XerCD"/>
</dbReference>
<dbReference type="InterPro" id="IPR010998">
    <property type="entry name" value="Integrase_recombinase_N"/>
</dbReference>
<evidence type="ECO:0000256" key="3">
    <source>
        <dbReference type="ARBA" id="ARBA00022490"/>
    </source>
</evidence>
<dbReference type="GO" id="GO:0006313">
    <property type="term" value="P:DNA transposition"/>
    <property type="evidence" value="ECO:0007669"/>
    <property type="project" value="UniProtKB-UniRule"/>
</dbReference>
<dbReference type="RefSeq" id="WP_183774772.1">
    <property type="nucleotide sequence ID" value="NZ_CAWVEG010000181.1"/>
</dbReference>
<evidence type="ECO:0000256" key="1">
    <source>
        <dbReference type="ARBA" id="ARBA00004496"/>
    </source>
</evidence>
<feature type="active site" evidence="10">
    <location>
        <position position="243"/>
    </location>
</feature>
<evidence type="ECO:0000259" key="11">
    <source>
        <dbReference type="PROSITE" id="PS51898"/>
    </source>
</evidence>
<evidence type="ECO:0000313" key="13">
    <source>
        <dbReference type="EMBL" id="MBB5265156.1"/>
    </source>
</evidence>
<dbReference type="NCBIfam" id="NF001399">
    <property type="entry name" value="PRK00283.1"/>
    <property type="match status" value="1"/>
</dbReference>
<keyword evidence="5 10" id="KW-0159">Chromosome partition</keyword>
<keyword evidence="4 10" id="KW-0132">Cell division</keyword>
<feature type="domain" description="Core-binding (CB)" evidence="12">
    <location>
        <begin position="1"/>
        <end position="85"/>
    </location>
</feature>
<comment type="similarity">
    <text evidence="10">Belongs to the 'phage' integrase family. XerC subfamily.</text>
</comment>
<dbReference type="SUPFAM" id="SSF56349">
    <property type="entry name" value="DNA breaking-rejoining enzymes"/>
    <property type="match status" value="1"/>
</dbReference>
<dbReference type="NCBIfam" id="NF040815">
    <property type="entry name" value="recomb_XerA_Arch"/>
    <property type="match status" value="1"/>
</dbReference>
<evidence type="ECO:0000256" key="7">
    <source>
        <dbReference type="ARBA" id="ARBA00023125"/>
    </source>
</evidence>
<dbReference type="EMBL" id="JACHFW010000009">
    <property type="protein sequence ID" value="MBB5265156.1"/>
    <property type="molecule type" value="Genomic_DNA"/>
</dbReference>
<evidence type="ECO:0000313" key="14">
    <source>
        <dbReference type="Proteomes" id="UP000543642"/>
    </source>
</evidence>
<dbReference type="NCBIfam" id="TIGR02225">
    <property type="entry name" value="recomb_XerD"/>
    <property type="match status" value="1"/>
</dbReference>
<name>A0A7W8HAY9_9FIRM</name>
<dbReference type="GO" id="GO:0005737">
    <property type="term" value="C:cytoplasm"/>
    <property type="evidence" value="ECO:0007669"/>
    <property type="project" value="UniProtKB-SubCell"/>
</dbReference>
<comment type="caution">
    <text evidence="10">Lacks conserved residue(s) required for the propagation of feature annotation.</text>
</comment>
<dbReference type="InterPro" id="IPR004107">
    <property type="entry name" value="Integrase_SAM-like_N"/>
</dbReference>
<keyword evidence="7 10" id="KW-0238">DNA-binding</keyword>
<keyword evidence="9 10" id="KW-0131">Cell cycle</keyword>
<evidence type="ECO:0000259" key="12">
    <source>
        <dbReference type="PROSITE" id="PS51900"/>
    </source>
</evidence>
<dbReference type="Pfam" id="PF02899">
    <property type="entry name" value="Phage_int_SAM_1"/>
    <property type="match status" value="1"/>
</dbReference>
<dbReference type="GO" id="GO:0051301">
    <property type="term" value="P:cell division"/>
    <property type="evidence" value="ECO:0007669"/>
    <property type="project" value="UniProtKB-KW"/>
</dbReference>
<dbReference type="PROSITE" id="PS51898">
    <property type="entry name" value="TYR_RECOMBINASE"/>
    <property type="match status" value="1"/>
</dbReference>
<comment type="subcellular location">
    <subcellularLocation>
        <location evidence="1 10">Cytoplasm</location>
    </subcellularLocation>
</comment>
<dbReference type="GO" id="GO:0003677">
    <property type="term" value="F:DNA binding"/>
    <property type="evidence" value="ECO:0007669"/>
    <property type="project" value="UniProtKB-UniRule"/>
</dbReference>
<feature type="active site" evidence="10">
    <location>
        <position position="240"/>
    </location>
</feature>
<dbReference type="InterPro" id="IPR023009">
    <property type="entry name" value="Tyrosine_recombinase_XerC/XerD"/>
</dbReference>
<dbReference type="InterPro" id="IPR011010">
    <property type="entry name" value="DNA_brk_join_enz"/>
</dbReference>
<evidence type="ECO:0000256" key="6">
    <source>
        <dbReference type="ARBA" id="ARBA00022908"/>
    </source>
</evidence>
<evidence type="ECO:0000256" key="5">
    <source>
        <dbReference type="ARBA" id="ARBA00022829"/>
    </source>
</evidence>
<comment type="caution">
    <text evidence="13">The sequence shown here is derived from an EMBL/GenBank/DDBJ whole genome shotgun (WGS) entry which is preliminary data.</text>
</comment>
<keyword evidence="3 10" id="KW-0963">Cytoplasm</keyword>
<dbReference type="Pfam" id="PF00589">
    <property type="entry name" value="Phage_integrase"/>
    <property type="match status" value="1"/>
</dbReference>
<dbReference type="GO" id="GO:0007059">
    <property type="term" value="P:chromosome segregation"/>
    <property type="evidence" value="ECO:0007669"/>
    <property type="project" value="UniProtKB-UniRule"/>
</dbReference>
<dbReference type="InterPro" id="IPR044068">
    <property type="entry name" value="CB"/>
</dbReference>
<dbReference type="PANTHER" id="PTHR30349">
    <property type="entry name" value="PHAGE INTEGRASE-RELATED"/>
    <property type="match status" value="1"/>
</dbReference>
<dbReference type="PANTHER" id="PTHR30349:SF81">
    <property type="entry name" value="TYROSINE RECOMBINASE XERC"/>
    <property type="match status" value="1"/>
</dbReference>
<evidence type="ECO:0000256" key="9">
    <source>
        <dbReference type="ARBA" id="ARBA00023306"/>
    </source>
</evidence>
<protein>
    <recommendedName>
        <fullName evidence="10">Tyrosine recombinase XerC</fullName>
    </recommendedName>
</protein>
<comment type="similarity">
    <text evidence="2">Belongs to the 'phage' integrase family. XerD subfamily.</text>
</comment>
<dbReference type="InterPro" id="IPR013762">
    <property type="entry name" value="Integrase-like_cat_sf"/>
</dbReference>
<dbReference type="InterPro" id="IPR011932">
    <property type="entry name" value="Recomb_XerD"/>
</dbReference>
<dbReference type="Proteomes" id="UP000543642">
    <property type="component" value="Unassembled WGS sequence"/>
</dbReference>
<proteinExistence type="inferred from homology"/>
<feature type="domain" description="Tyr recombinase" evidence="11">
    <location>
        <begin position="106"/>
        <end position="288"/>
    </location>
</feature>
<dbReference type="Gene3D" id="1.10.443.10">
    <property type="entry name" value="Intergrase catalytic core"/>
    <property type="match status" value="1"/>
</dbReference>
<evidence type="ECO:0000256" key="8">
    <source>
        <dbReference type="ARBA" id="ARBA00023172"/>
    </source>
</evidence>
<keyword evidence="6 10" id="KW-0229">DNA integration</keyword>